<dbReference type="Proteomes" id="UP000168086">
    <property type="component" value="Genome"/>
</dbReference>
<keyword evidence="8" id="KW-0946">Virion</keyword>
<name>Q80BM6_SHV2C</name>
<organism evidence="12 13">
    <name type="scientific">Saimiriine herpesvirus 2 (strain 488)</name>
    <name type="common">SaHV-2</name>
    <name type="synonym">Herpesvirus saimiri</name>
    <dbReference type="NCBI Taxonomy" id="10384"/>
    <lineage>
        <taxon>Viruses</taxon>
        <taxon>Duplodnaviria</taxon>
        <taxon>Heunggongvirae</taxon>
        <taxon>Peploviricota</taxon>
        <taxon>Herviviricetes</taxon>
        <taxon>Herpesvirales</taxon>
        <taxon>Orthoherpesviridae</taxon>
        <taxon>Gammaherpesvirinae</taxon>
        <taxon>Rhadinovirus</taxon>
        <taxon>Rhadinovirus saimiriinegamma2</taxon>
        <taxon>Saimiriine herpesvirus 2</taxon>
    </lineage>
</organism>
<organismHost>
    <name type="scientific">Saimiri sciureus</name>
    <name type="common">Common squirrel monkey</name>
    <dbReference type="NCBI Taxonomy" id="9521"/>
</organismHost>
<evidence type="ECO:0000256" key="7">
    <source>
        <dbReference type="ARBA" id="ARBA00022812"/>
    </source>
</evidence>
<dbReference type="GO" id="GO:0044423">
    <property type="term" value="C:virion component"/>
    <property type="evidence" value="ECO:0007669"/>
    <property type="project" value="UniProtKB-KW"/>
</dbReference>
<evidence type="ECO:0000256" key="6">
    <source>
        <dbReference type="ARBA" id="ARBA00022553"/>
    </source>
</evidence>
<evidence type="ECO:0000256" key="5">
    <source>
        <dbReference type="ARBA" id="ARBA00006551"/>
    </source>
</evidence>
<evidence type="ECO:0000313" key="13">
    <source>
        <dbReference type="Proteomes" id="UP000168086"/>
    </source>
</evidence>
<evidence type="ECO:0000256" key="3">
    <source>
        <dbReference type="ARBA" id="ARBA00004192"/>
    </source>
</evidence>
<accession>Q80BM6</accession>
<proteinExistence type="inferred from homology"/>
<evidence type="ECO:0000256" key="1">
    <source>
        <dbReference type="ARBA" id="ARBA00001991"/>
    </source>
</evidence>
<sequence length="200" mass="22337">MLRWLHSCWPFGKYRRQKYVPLDTSSSCPDRWKIEIEIAQPPGVFVGDILQNSDSDASLRQAYLLAVQLNNITDYLKRFDEASVPESCKSVVQTQITKLKSVRNIIWNTMLSMAVGGVTIDDAALKTLLDKRAGESIALIEMEKLATAIVMDDSKAWAKEINNIILSAEHEKQILVNSEVPLIECETLAAEKTTTPAVSI</sequence>
<evidence type="ECO:0000313" key="12">
    <source>
        <dbReference type="EMBL" id="CAC84351.1"/>
    </source>
</evidence>
<dbReference type="InterPro" id="IPR007619">
    <property type="entry name" value="Herpes_U44"/>
</dbReference>
<keyword evidence="11" id="KW-0449">Lipoprotein</keyword>
<protein>
    <submittedName>
        <fullName evidence="12">Uncharacterized protein</fullName>
    </submittedName>
</protein>
<dbReference type="EMBL" id="AJ410493">
    <property type="protein sequence ID" value="CAC84351.1"/>
    <property type="molecule type" value="Genomic_DNA"/>
</dbReference>
<evidence type="ECO:0000256" key="2">
    <source>
        <dbReference type="ARBA" id="ARBA00004136"/>
    </source>
</evidence>
<evidence type="ECO:0000256" key="4">
    <source>
        <dbReference type="ARBA" id="ARBA00004328"/>
    </source>
</evidence>
<comment type="subcellular location">
    <subcellularLocation>
        <location evidence="2">Host Golgi apparatus</location>
    </subcellularLocation>
    <subcellularLocation>
        <location evidence="3">Host cytoplasm</location>
    </subcellularLocation>
    <subcellularLocation>
        <location evidence="4">Virion</location>
    </subcellularLocation>
</comment>
<evidence type="ECO:0000256" key="11">
    <source>
        <dbReference type="ARBA" id="ARBA00023288"/>
    </source>
</evidence>
<evidence type="ECO:0000256" key="10">
    <source>
        <dbReference type="ARBA" id="ARBA00023200"/>
    </source>
</evidence>
<reference evidence="12 13" key="1">
    <citation type="journal article" date="2003" name="Virology">
        <title>The genome of herpesvirus saimiri C488 which is capable of transforming human T cells.</title>
        <authorList>
            <person name="Ensser A."/>
            <person name="Thurau M."/>
            <person name="Wittmann S."/>
            <person name="Fickenscher H."/>
        </authorList>
    </citation>
    <scope>NUCLEOTIDE SEQUENCE [LARGE SCALE GENOMIC DNA]</scope>
    <source>
        <strain evidence="12">C488</strain>
    </source>
</reference>
<keyword evidence="10" id="KW-1035">Host cytoplasm</keyword>
<comment type="similarity">
    <text evidence="5">Belongs to the herpesviridae UL51 family.</text>
</comment>
<comment type="function">
    <text evidence="1">Plays several roles during the time course of infection, including egress of virus particles from the perinuclear space and secondary envelopment of cytoplasmic capsids that bud into specific trans-Golgi network (TGN)-derived membranes.</text>
</comment>
<evidence type="ECO:0000256" key="8">
    <source>
        <dbReference type="ARBA" id="ARBA00022844"/>
    </source>
</evidence>
<keyword evidence="9" id="KW-0564">Palmitate</keyword>
<dbReference type="GO" id="GO:0044177">
    <property type="term" value="C:host cell Golgi apparatus"/>
    <property type="evidence" value="ECO:0007669"/>
    <property type="project" value="UniProtKB-SubCell"/>
</dbReference>
<keyword evidence="6" id="KW-0597">Phosphoprotein</keyword>
<keyword evidence="7" id="KW-1040">Host Golgi apparatus</keyword>
<dbReference type="Pfam" id="PF04533">
    <property type="entry name" value="Herpes_U44"/>
    <property type="match status" value="1"/>
</dbReference>
<evidence type="ECO:0000256" key="9">
    <source>
        <dbReference type="ARBA" id="ARBA00023139"/>
    </source>
</evidence>